<feature type="domain" description="Lon proteolytic" evidence="11">
    <location>
        <begin position="594"/>
        <end position="775"/>
    </location>
</feature>
<dbReference type="AlphaFoldDB" id="A0A381QMJ8"/>
<dbReference type="InterPro" id="IPR027543">
    <property type="entry name" value="Lon_bac"/>
</dbReference>
<evidence type="ECO:0000256" key="9">
    <source>
        <dbReference type="ARBA" id="ARBA00050665"/>
    </source>
</evidence>
<dbReference type="InterPro" id="IPR027417">
    <property type="entry name" value="P-loop_NTPase"/>
</dbReference>
<dbReference type="GO" id="GO:0043565">
    <property type="term" value="F:sequence-specific DNA binding"/>
    <property type="evidence" value="ECO:0007669"/>
    <property type="project" value="InterPro"/>
</dbReference>
<dbReference type="SMART" id="SM00464">
    <property type="entry name" value="LON"/>
    <property type="match status" value="1"/>
</dbReference>
<dbReference type="Gene3D" id="3.30.230.10">
    <property type="match status" value="1"/>
</dbReference>
<dbReference type="Pfam" id="PF05362">
    <property type="entry name" value="Lon_C"/>
    <property type="match status" value="1"/>
</dbReference>
<evidence type="ECO:0000256" key="10">
    <source>
        <dbReference type="ARBA" id="ARBA00066743"/>
    </source>
</evidence>
<dbReference type="PROSITE" id="PS51787">
    <property type="entry name" value="LON_N"/>
    <property type="match status" value="1"/>
</dbReference>
<dbReference type="Gene3D" id="3.40.50.300">
    <property type="entry name" value="P-loop containing nucleotide triphosphate hydrolases"/>
    <property type="match status" value="1"/>
</dbReference>
<comment type="subcellular location">
    <subcellularLocation>
        <location evidence="1">Cytoplasm</location>
    </subcellularLocation>
</comment>
<dbReference type="InterPro" id="IPR027065">
    <property type="entry name" value="Lon_Prtase"/>
</dbReference>
<dbReference type="FunFam" id="3.40.50.300:FF:000021">
    <property type="entry name" value="Lon protease homolog"/>
    <property type="match status" value="1"/>
</dbReference>
<evidence type="ECO:0000259" key="12">
    <source>
        <dbReference type="PROSITE" id="PS51787"/>
    </source>
</evidence>
<evidence type="ECO:0000256" key="6">
    <source>
        <dbReference type="ARBA" id="ARBA00022825"/>
    </source>
</evidence>
<dbReference type="Pfam" id="PF02190">
    <property type="entry name" value="LON_substr_bdg"/>
    <property type="match status" value="1"/>
</dbReference>
<evidence type="ECO:0000256" key="1">
    <source>
        <dbReference type="ARBA" id="ARBA00004496"/>
    </source>
</evidence>
<proteinExistence type="inferred from homology"/>
<dbReference type="InterPro" id="IPR015947">
    <property type="entry name" value="PUA-like_sf"/>
</dbReference>
<dbReference type="Pfam" id="PF22667">
    <property type="entry name" value="Lon_lid"/>
    <property type="match status" value="1"/>
</dbReference>
<dbReference type="InterPro" id="IPR003959">
    <property type="entry name" value="ATPase_AAA_core"/>
</dbReference>
<dbReference type="Gene3D" id="1.10.8.60">
    <property type="match status" value="1"/>
</dbReference>
<feature type="domain" description="Lon N-terminal" evidence="12">
    <location>
        <begin position="10"/>
        <end position="205"/>
    </location>
</feature>
<dbReference type="GO" id="GO:0004252">
    <property type="term" value="F:serine-type endopeptidase activity"/>
    <property type="evidence" value="ECO:0007669"/>
    <property type="project" value="UniProtKB-EC"/>
</dbReference>
<dbReference type="PROSITE" id="PS51786">
    <property type="entry name" value="LON_PROTEOLYTIC"/>
    <property type="match status" value="1"/>
</dbReference>
<dbReference type="GO" id="GO:0016887">
    <property type="term" value="F:ATP hydrolysis activity"/>
    <property type="evidence" value="ECO:0007669"/>
    <property type="project" value="InterPro"/>
</dbReference>
<keyword evidence="6" id="KW-0720">Serine protease</keyword>
<evidence type="ECO:0000256" key="8">
    <source>
        <dbReference type="ARBA" id="ARBA00023016"/>
    </source>
</evidence>
<dbReference type="InterPro" id="IPR003593">
    <property type="entry name" value="AAA+_ATPase"/>
</dbReference>
<evidence type="ECO:0000256" key="3">
    <source>
        <dbReference type="ARBA" id="ARBA00022670"/>
    </source>
</evidence>
<dbReference type="InterPro" id="IPR004815">
    <property type="entry name" value="Lon_bac/euk-typ"/>
</dbReference>
<dbReference type="SUPFAM" id="SSF88697">
    <property type="entry name" value="PUA domain-like"/>
    <property type="match status" value="1"/>
</dbReference>
<name>A0A381QMJ8_9ZZZZ</name>
<dbReference type="NCBIfam" id="TIGR00763">
    <property type="entry name" value="lon"/>
    <property type="match status" value="1"/>
</dbReference>
<dbReference type="Gene3D" id="2.30.130.40">
    <property type="entry name" value="LON domain-like"/>
    <property type="match status" value="1"/>
</dbReference>
<dbReference type="HAMAP" id="MF_01973">
    <property type="entry name" value="lon_bact"/>
    <property type="match status" value="1"/>
</dbReference>
<evidence type="ECO:0000256" key="7">
    <source>
        <dbReference type="ARBA" id="ARBA00022840"/>
    </source>
</evidence>
<dbReference type="GO" id="GO:0030163">
    <property type="term" value="P:protein catabolic process"/>
    <property type="evidence" value="ECO:0007669"/>
    <property type="project" value="InterPro"/>
</dbReference>
<dbReference type="Gene3D" id="1.20.58.1480">
    <property type="match status" value="1"/>
</dbReference>
<dbReference type="Gene3D" id="1.20.5.5270">
    <property type="match status" value="1"/>
</dbReference>
<dbReference type="GO" id="GO:0005524">
    <property type="term" value="F:ATP binding"/>
    <property type="evidence" value="ECO:0007669"/>
    <property type="project" value="UniProtKB-KW"/>
</dbReference>
<dbReference type="GO" id="GO:0006508">
    <property type="term" value="P:proteolysis"/>
    <property type="evidence" value="ECO:0007669"/>
    <property type="project" value="UniProtKB-KW"/>
</dbReference>
<dbReference type="InterPro" id="IPR046336">
    <property type="entry name" value="Lon_prtase_N_sf"/>
</dbReference>
<dbReference type="InterPro" id="IPR008269">
    <property type="entry name" value="Lon_proteolytic"/>
</dbReference>
<evidence type="ECO:0000256" key="2">
    <source>
        <dbReference type="ARBA" id="ARBA00022490"/>
    </source>
</evidence>
<dbReference type="CDD" id="cd19500">
    <property type="entry name" value="RecA-like_Lon"/>
    <property type="match status" value="1"/>
</dbReference>
<keyword evidence="7" id="KW-0067">ATP-binding</keyword>
<evidence type="ECO:0000313" key="13">
    <source>
        <dbReference type="EMBL" id="SUZ80595.1"/>
    </source>
</evidence>
<dbReference type="InterPro" id="IPR003111">
    <property type="entry name" value="Lon_prtase_N"/>
</dbReference>
<accession>A0A381QMJ8</accession>
<keyword evidence="3" id="KW-0645">Protease</keyword>
<evidence type="ECO:0000259" key="11">
    <source>
        <dbReference type="PROSITE" id="PS51786"/>
    </source>
</evidence>
<dbReference type="InterPro" id="IPR014721">
    <property type="entry name" value="Ribsml_uS5_D2-typ_fold_subgr"/>
</dbReference>
<dbReference type="GO" id="GO:0004176">
    <property type="term" value="F:ATP-dependent peptidase activity"/>
    <property type="evidence" value="ECO:0007669"/>
    <property type="project" value="InterPro"/>
</dbReference>
<dbReference type="SMART" id="SM00382">
    <property type="entry name" value="AAA"/>
    <property type="match status" value="1"/>
</dbReference>
<dbReference type="InterPro" id="IPR054594">
    <property type="entry name" value="Lon_lid"/>
</dbReference>
<protein>
    <recommendedName>
        <fullName evidence="10">endopeptidase La</fullName>
        <ecNumber evidence="10">3.4.21.53</ecNumber>
    </recommendedName>
</protein>
<dbReference type="PANTHER" id="PTHR10046">
    <property type="entry name" value="ATP DEPENDENT LON PROTEASE FAMILY MEMBER"/>
    <property type="match status" value="1"/>
</dbReference>
<dbReference type="GO" id="GO:0005737">
    <property type="term" value="C:cytoplasm"/>
    <property type="evidence" value="ECO:0007669"/>
    <property type="project" value="UniProtKB-SubCell"/>
</dbReference>
<keyword evidence="5" id="KW-0378">Hydrolase</keyword>
<gene>
    <name evidence="13" type="ORF">METZ01_LOCUS33449</name>
</gene>
<dbReference type="SUPFAM" id="SSF52540">
    <property type="entry name" value="P-loop containing nucleoside triphosphate hydrolases"/>
    <property type="match status" value="1"/>
</dbReference>
<dbReference type="EMBL" id="UINC01001433">
    <property type="protein sequence ID" value="SUZ80595.1"/>
    <property type="molecule type" value="Genomic_DNA"/>
</dbReference>
<keyword evidence="2" id="KW-0963">Cytoplasm</keyword>
<organism evidence="13">
    <name type="scientific">marine metagenome</name>
    <dbReference type="NCBI Taxonomy" id="408172"/>
    <lineage>
        <taxon>unclassified sequences</taxon>
        <taxon>metagenomes</taxon>
        <taxon>ecological metagenomes</taxon>
    </lineage>
</organism>
<reference evidence="13" key="1">
    <citation type="submission" date="2018-05" db="EMBL/GenBank/DDBJ databases">
        <authorList>
            <person name="Lanie J.A."/>
            <person name="Ng W.-L."/>
            <person name="Kazmierczak K.M."/>
            <person name="Andrzejewski T.M."/>
            <person name="Davidsen T.M."/>
            <person name="Wayne K.J."/>
            <person name="Tettelin H."/>
            <person name="Glass J.I."/>
            <person name="Rusch D."/>
            <person name="Podicherti R."/>
            <person name="Tsui H.-C.T."/>
            <person name="Winkler M.E."/>
        </authorList>
    </citation>
    <scope>NUCLEOTIDE SEQUENCE</scope>
</reference>
<sequence length="802" mass="89584">MPQQLKPVIVPLLPMREEIVFPGATVPFFVGRQASMDALDRALAGDRGIFVVTQRESAVENPQESDLFEIGVLGRVLQVMRLPNGTVKALFEGSRRGKLLATKLAEKEYLVQVQPVDESAFDIDQQKLKELAEAVRELFKNHVKQGKIKLSKDALASLDGADAMLISDRVVSLMELPREQKQKLLETLNPETRLQQVLEVLKDEMEIVQLEDKLKKEATDQFSDTKKEDFLQDQLRNIQKELGQMDDPKAELDEISEQIKQAEMPEEVEIEAKKELKKLRLMSPMSSEANVVRNYLEWLTSMPWKVRTEDNFDLLQAEKILDEDHYGLEKVKERIVEYLAVASLKGKLKGPILCLTGPPGVGKTSLAKSVARALGRNFVRISLGGVRDEAEIRGHRRTYIGAMPGKIIQSIKKAKSNNPVMLIDEIDKLYQSNISDPSAAMLEVLDPEQNSTFIDHYLDVEYSLADVLFICTANTIQNITGPLLDRMEVIHLSGYTELEKQHIATQFLTPRQRKFHGLDEKQLRFRKSAIEEITQGYTREAGVRNLEREIGKVCRKIVTRLVRTKDKKATVVTPKLVHDLLGVPQFEHDQREEENQIGVSMGLGVTSMGGEMLLIEVVLMPGSGKVVLTGKLGDVMQESARAAFSYVRSNADYLGLDTDIFAKTDLHVHLPEGATPKDGPSAGLPLMMAIISSFTKIPVKNSVAMTGEITLRGHVTEIGGLKEKLLAAKRGLIETVLIPEENEKDLVEIPDEIKNSLNIIPLKNVKAALEFALEEHPEFVQDQEIIVPGISWSNSTDAPPAA</sequence>
<keyword evidence="8" id="KW-0346">Stress response</keyword>
<dbReference type="SUPFAM" id="SSF54211">
    <property type="entry name" value="Ribosomal protein S5 domain 2-like"/>
    <property type="match status" value="1"/>
</dbReference>
<dbReference type="InterPro" id="IPR020568">
    <property type="entry name" value="Ribosomal_Su5_D2-typ_SF"/>
</dbReference>
<dbReference type="EC" id="3.4.21.53" evidence="10"/>
<dbReference type="Pfam" id="PF00004">
    <property type="entry name" value="AAA"/>
    <property type="match status" value="1"/>
</dbReference>
<comment type="catalytic activity">
    <reaction evidence="9">
        <text>Hydrolysis of proteins in presence of ATP.</text>
        <dbReference type="EC" id="3.4.21.53"/>
    </reaction>
</comment>
<evidence type="ECO:0000256" key="4">
    <source>
        <dbReference type="ARBA" id="ARBA00022741"/>
    </source>
</evidence>
<dbReference type="PIRSF" id="PIRSF001174">
    <property type="entry name" value="Lon_proteas"/>
    <property type="match status" value="1"/>
</dbReference>
<evidence type="ECO:0000256" key="5">
    <source>
        <dbReference type="ARBA" id="ARBA00022801"/>
    </source>
</evidence>
<dbReference type="FunFam" id="1.20.5.5270:FF:000002">
    <property type="entry name" value="Lon protease homolog"/>
    <property type="match status" value="1"/>
</dbReference>
<keyword evidence="4" id="KW-0547">Nucleotide-binding</keyword>
<dbReference type="PRINTS" id="PR00830">
    <property type="entry name" value="ENDOLAPTASE"/>
</dbReference>